<dbReference type="InterPro" id="IPR011251">
    <property type="entry name" value="Luciferase-like_dom"/>
</dbReference>
<dbReference type="Gene3D" id="3.20.20.30">
    <property type="entry name" value="Luciferase-like domain"/>
    <property type="match status" value="1"/>
</dbReference>
<dbReference type="GO" id="GO:0016705">
    <property type="term" value="F:oxidoreductase activity, acting on paired donors, with incorporation or reduction of molecular oxygen"/>
    <property type="evidence" value="ECO:0007669"/>
    <property type="project" value="InterPro"/>
</dbReference>
<dbReference type="InterPro" id="IPR036661">
    <property type="entry name" value="Luciferase-like_sf"/>
</dbReference>
<evidence type="ECO:0000313" key="3">
    <source>
        <dbReference type="EMBL" id="CAB4748531.1"/>
    </source>
</evidence>
<reference evidence="3" key="1">
    <citation type="submission" date="2020-05" db="EMBL/GenBank/DDBJ databases">
        <authorList>
            <person name="Chiriac C."/>
            <person name="Salcher M."/>
            <person name="Ghai R."/>
            <person name="Kavagutti S V."/>
        </authorList>
    </citation>
    <scope>NUCLEOTIDE SEQUENCE</scope>
</reference>
<organism evidence="3">
    <name type="scientific">freshwater metagenome</name>
    <dbReference type="NCBI Taxonomy" id="449393"/>
    <lineage>
        <taxon>unclassified sequences</taxon>
        <taxon>metagenomes</taxon>
        <taxon>ecological metagenomes</taxon>
    </lineage>
</organism>
<dbReference type="PANTHER" id="PTHR43244:SF1">
    <property type="entry name" value="5,10-METHYLENETETRAHYDROMETHANOPTERIN REDUCTASE"/>
    <property type="match status" value="1"/>
</dbReference>
<proteinExistence type="predicted"/>
<evidence type="ECO:0000259" key="2">
    <source>
        <dbReference type="Pfam" id="PF00296"/>
    </source>
</evidence>
<protein>
    <submittedName>
        <fullName evidence="3">Unannotated protein</fullName>
    </submittedName>
</protein>
<dbReference type="PANTHER" id="PTHR43244">
    <property type="match status" value="1"/>
</dbReference>
<dbReference type="EMBL" id="CAEZYR010000058">
    <property type="protein sequence ID" value="CAB4748531.1"/>
    <property type="molecule type" value="Genomic_DNA"/>
</dbReference>
<sequence length="326" mass="35210">MAAITYSCAMPPGPNCVEYAQLASDLGYDRIWLYDSAALYQDVWVWLARIADRTDIKIGTAVAVPNLRHVMTTASAIATLEHLAPGRLSCGFGTGATARYVLGKPGLSWAATRRYLEQLRALLAGDVVEIDGAMTQMIHYEGWAPKRPIEVPLILSALGPKGVQIARDVADGLMFMNGPVSGFDTAIQMTSGTVLDDGEDLQSSRVLEAIGPWSAVMYHGAWQMNPDAVKNLPNGSAWLETIEAMRPEGERHLAAHEGHVTELTDRDLVALTANPLLGAMGWVGTRDQIRERAETAVAGGATEIMYTPAGPDVARELRVWADALRS</sequence>
<evidence type="ECO:0000256" key="1">
    <source>
        <dbReference type="ARBA" id="ARBA00023002"/>
    </source>
</evidence>
<dbReference type="SUPFAM" id="SSF51679">
    <property type="entry name" value="Bacterial luciferase-like"/>
    <property type="match status" value="1"/>
</dbReference>
<dbReference type="AlphaFoldDB" id="A0A6J6TM59"/>
<dbReference type="InterPro" id="IPR050564">
    <property type="entry name" value="F420-G6PD/mer"/>
</dbReference>
<keyword evidence="1" id="KW-0560">Oxidoreductase</keyword>
<feature type="domain" description="Luciferase-like" evidence="2">
    <location>
        <begin position="15"/>
        <end position="302"/>
    </location>
</feature>
<dbReference type="Pfam" id="PF00296">
    <property type="entry name" value="Bac_luciferase"/>
    <property type="match status" value="1"/>
</dbReference>
<accession>A0A6J6TM59</accession>
<gene>
    <name evidence="3" type="ORF">UFOPK2754_01663</name>
</gene>
<name>A0A6J6TM59_9ZZZZ</name>